<dbReference type="EC" id="2.7.13.3" evidence="2"/>
<dbReference type="PANTHER" id="PTHR43547">
    <property type="entry name" value="TWO-COMPONENT HISTIDINE KINASE"/>
    <property type="match status" value="1"/>
</dbReference>
<evidence type="ECO:0000313" key="18">
    <source>
        <dbReference type="Proteomes" id="UP000288102"/>
    </source>
</evidence>
<dbReference type="PROSITE" id="PS50110">
    <property type="entry name" value="RESPONSE_REGULATORY"/>
    <property type="match status" value="1"/>
</dbReference>
<dbReference type="InterPro" id="IPR018062">
    <property type="entry name" value="HTH_AraC-typ_CS"/>
</dbReference>
<evidence type="ECO:0000259" key="14">
    <source>
        <dbReference type="PROSITE" id="PS01124"/>
    </source>
</evidence>
<dbReference type="Pfam" id="PF00512">
    <property type="entry name" value="HisKA"/>
    <property type="match status" value="1"/>
</dbReference>
<dbReference type="InterPro" id="IPR011123">
    <property type="entry name" value="Y_Y_Y"/>
</dbReference>
<dbReference type="CDD" id="cd00082">
    <property type="entry name" value="HisKA"/>
    <property type="match status" value="1"/>
</dbReference>
<dbReference type="InterPro" id="IPR011110">
    <property type="entry name" value="Reg_prop"/>
</dbReference>
<dbReference type="InterPro" id="IPR011006">
    <property type="entry name" value="CheY-like_superfamily"/>
</dbReference>
<dbReference type="InterPro" id="IPR003594">
    <property type="entry name" value="HATPase_dom"/>
</dbReference>
<evidence type="ECO:0000256" key="13">
    <source>
        <dbReference type="SAM" id="Phobius"/>
    </source>
</evidence>
<dbReference type="Gene3D" id="1.10.10.60">
    <property type="entry name" value="Homeodomain-like"/>
    <property type="match status" value="1"/>
</dbReference>
<keyword evidence="11" id="KW-0804">Transcription</keyword>
<dbReference type="GO" id="GO:0043565">
    <property type="term" value="F:sequence-specific DNA binding"/>
    <property type="evidence" value="ECO:0007669"/>
    <property type="project" value="InterPro"/>
</dbReference>
<dbReference type="SUPFAM" id="SSF46689">
    <property type="entry name" value="Homeodomain-like"/>
    <property type="match status" value="1"/>
</dbReference>
<dbReference type="OrthoDB" id="1522078at2"/>
<evidence type="ECO:0000259" key="15">
    <source>
        <dbReference type="PROSITE" id="PS50109"/>
    </source>
</evidence>
<dbReference type="InterPro" id="IPR018060">
    <property type="entry name" value="HTH_AraC"/>
</dbReference>
<dbReference type="SUPFAM" id="SSF101898">
    <property type="entry name" value="NHL repeat"/>
    <property type="match status" value="1"/>
</dbReference>
<name>A0A434AD51_9FLAO</name>
<dbReference type="Pfam" id="PF00072">
    <property type="entry name" value="Response_reg"/>
    <property type="match status" value="1"/>
</dbReference>
<dbReference type="SMART" id="SM00448">
    <property type="entry name" value="REC"/>
    <property type="match status" value="1"/>
</dbReference>
<evidence type="ECO:0000256" key="1">
    <source>
        <dbReference type="ARBA" id="ARBA00000085"/>
    </source>
</evidence>
<keyword evidence="13" id="KW-0472">Membrane</keyword>
<keyword evidence="7" id="KW-0067">ATP-binding</keyword>
<keyword evidence="18" id="KW-1185">Reference proteome</keyword>
<dbReference type="FunFam" id="2.60.40.10:FF:000791">
    <property type="entry name" value="Two-component system sensor histidine kinase/response regulator"/>
    <property type="match status" value="1"/>
</dbReference>
<dbReference type="GO" id="GO:0003700">
    <property type="term" value="F:DNA-binding transcription factor activity"/>
    <property type="evidence" value="ECO:0007669"/>
    <property type="project" value="InterPro"/>
</dbReference>
<sequence>MKYKIVFLFFVFITGNLFSQNKYRLKNISTTDGLSQSSVIAIHQDKLGQMWFGTRDGLNKYDGSKFTVFRNDVTDKATISNNDILAIEEDTSGKIWVGTYNGLNCYDPVSNTFKRYLHNKTNHTISSNAVWCIREIGEELWFGTSKGLSIFNKKTKLFTSVFHSDTDASTLASNNILSILKTKKGAIWVGTTKGLCKMISRKNGKLSFQNYPLNQTDLLNVQAIAEDAQGNLWIGTKNKGLLKMDTKSHFISFLPDEKYREIHTDIRSLAIDNEGALWIGAYDGIYIYGKDKSLEKINNTNNNNGIDKVKSVFVDKKGSVWIGCYYKGVNIWDVSNVNFSNYNQNSKKIPMSFDVVSSIITDKNKNIYFGTEGGGITIYNPNTAAISYINSKTGQNNKNDIKSMSLSADNILWIGTFSKGLSTYNTLSKRIEDQRISLELQEFLKETGVYSIKTQANGIVWIGTFGKGLIRYNSTDKTFTVIGNDTAKASFLTNNIIRTLLVDKKNMLWVGTQNGLNCIPLNTFKPGQYAVKHYFFDNASLSGDDILTLFQDSQNKIWVGTKAKGLHYFDGKKFNRINLRAGNTIITSIHSILEDDDKNLWISTNQGIIKYSITQKKVVLYDQKDGLASNEFNDNSSLKLDSNTFYFGSPSGATYFDAKKISINSYAPQVLITNLKIKNQTIHPNDPAAILAKSIGYTKDITLDYDKANFSISFAIPNYIRSKNNQYSYRLIGLENNWTTTKNSEAIFAIQNPGTYVFEVKGANNDGVWNATPTTLTVTVNPAPWRSAWAFLLYGLLIGVALYGLIWIIKSKARLKQKLELEYLETKRIEENNRAKLDFFTNISHEFRTPLTLILGPLQQILADYNGTNEMYKKLLVIEGSANHLLSLINRLMDFRKLENHQVTLESANGNIVKFTKEIFLSFIEYAKDGGYDYTFEAEEEEILVYFDRYKLERVFYNLISNAFRYTPKGGSIHIKIKHDHENLYIAVEDSGVGIAEQHIDKIFDLFFEIPMHNNVQKNYNKGTGIGLSIVKNIVKLHKGTIDVVNKKTEGVIFTVTLPMGRAHLQEEEIIQDFRISDDIEQYTAQLETGEAVEPEDIDDFVVNSEKPTILIVEDHKVLRNFMKNLLKKDYNIIVADNGKTALEKALHHVPNLIISDVIMPEMVGTELCSKIKENLKTSHIPVILLTSRSSLVYKFEGLESGADDYISKPFNLIEFKLRVKNLLNSTERLKARFSSEDSFVPSEITVSSLDEELLKKAFRIVEDNISNEQFDIPFFCSELGVSRTMLFLKVKAWTNFTPNEFIHEIRLKRAAQLLEQNKLNVSEVSYKVGFNNPKYFSKCFQKRYGETPSQFADKFSKPLSVL</sequence>
<dbReference type="Pfam" id="PF07494">
    <property type="entry name" value="Reg_prop"/>
    <property type="match status" value="6"/>
</dbReference>
<dbReference type="PRINTS" id="PR00344">
    <property type="entry name" value="BCTRLSENSOR"/>
</dbReference>
<feature type="domain" description="HTH araC/xylS-type" evidence="14">
    <location>
        <begin position="1256"/>
        <end position="1355"/>
    </location>
</feature>
<gene>
    <name evidence="17" type="ORF">D0817_01480</name>
</gene>
<feature type="domain" description="Histidine kinase" evidence="15">
    <location>
        <begin position="842"/>
        <end position="1062"/>
    </location>
</feature>
<dbReference type="Pfam" id="PF12833">
    <property type="entry name" value="HTH_18"/>
    <property type="match status" value="1"/>
</dbReference>
<keyword evidence="13" id="KW-1133">Transmembrane helix</keyword>
<organism evidence="17 18">
    <name type="scientific">Flavobacterium cupreum</name>
    <dbReference type="NCBI Taxonomy" id="2133766"/>
    <lineage>
        <taxon>Bacteria</taxon>
        <taxon>Pseudomonadati</taxon>
        <taxon>Bacteroidota</taxon>
        <taxon>Flavobacteriia</taxon>
        <taxon>Flavobacteriales</taxon>
        <taxon>Flavobacteriaceae</taxon>
        <taxon>Flavobacterium</taxon>
    </lineage>
</organism>
<comment type="caution">
    <text evidence="17">The sequence shown here is derived from an EMBL/GenBank/DDBJ whole genome shotgun (WGS) entry which is preliminary data.</text>
</comment>
<dbReference type="Pfam" id="PF07495">
    <property type="entry name" value="Y_Y_Y"/>
    <property type="match status" value="1"/>
</dbReference>
<dbReference type="InterPro" id="IPR036890">
    <property type="entry name" value="HATPase_C_sf"/>
</dbReference>
<dbReference type="Gene3D" id="2.130.10.10">
    <property type="entry name" value="YVTN repeat-like/Quinoprotein amine dehydrogenase"/>
    <property type="match status" value="2"/>
</dbReference>
<evidence type="ECO:0000256" key="7">
    <source>
        <dbReference type="ARBA" id="ARBA00022840"/>
    </source>
</evidence>
<dbReference type="PROSITE" id="PS50109">
    <property type="entry name" value="HIS_KIN"/>
    <property type="match status" value="1"/>
</dbReference>
<keyword evidence="6 17" id="KW-0418">Kinase</keyword>
<dbReference type="PROSITE" id="PS01124">
    <property type="entry name" value="HTH_ARAC_FAMILY_2"/>
    <property type="match status" value="1"/>
</dbReference>
<evidence type="ECO:0000259" key="16">
    <source>
        <dbReference type="PROSITE" id="PS50110"/>
    </source>
</evidence>
<evidence type="ECO:0000256" key="4">
    <source>
        <dbReference type="ARBA" id="ARBA00022679"/>
    </source>
</evidence>
<keyword evidence="8" id="KW-0902">Two-component regulatory system</keyword>
<keyword evidence="3 12" id="KW-0597">Phosphoprotein</keyword>
<dbReference type="Gene3D" id="1.10.287.130">
    <property type="match status" value="1"/>
</dbReference>
<dbReference type="GO" id="GO:0000155">
    <property type="term" value="F:phosphorelay sensor kinase activity"/>
    <property type="evidence" value="ECO:0007669"/>
    <property type="project" value="InterPro"/>
</dbReference>
<evidence type="ECO:0000256" key="6">
    <source>
        <dbReference type="ARBA" id="ARBA00022777"/>
    </source>
</evidence>
<dbReference type="InterPro" id="IPR004358">
    <property type="entry name" value="Sig_transdc_His_kin-like_C"/>
</dbReference>
<dbReference type="SMART" id="SM00387">
    <property type="entry name" value="HATPase_c"/>
    <property type="match status" value="1"/>
</dbReference>
<dbReference type="PANTHER" id="PTHR43547:SF2">
    <property type="entry name" value="HYBRID SIGNAL TRANSDUCTION HISTIDINE KINASE C"/>
    <property type="match status" value="1"/>
</dbReference>
<dbReference type="Gene3D" id="2.60.40.10">
    <property type="entry name" value="Immunoglobulins"/>
    <property type="match status" value="1"/>
</dbReference>
<dbReference type="GO" id="GO:0005524">
    <property type="term" value="F:ATP binding"/>
    <property type="evidence" value="ECO:0007669"/>
    <property type="project" value="UniProtKB-KW"/>
</dbReference>
<keyword evidence="5" id="KW-0547">Nucleotide-binding</keyword>
<feature type="domain" description="Response regulatory" evidence="16">
    <location>
        <begin position="1109"/>
        <end position="1224"/>
    </location>
</feature>
<evidence type="ECO:0000313" key="17">
    <source>
        <dbReference type="EMBL" id="RUT72309.1"/>
    </source>
</evidence>
<dbReference type="InterPro" id="IPR036097">
    <property type="entry name" value="HisK_dim/P_sf"/>
</dbReference>
<dbReference type="CDD" id="cd17574">
    <property type="entry name" value="REC_OmpR"/>
    <property type="match status" value="1"/>
</dbReference>
<dbReference type="Pfam" id="PF02518">
    <property type="entry name" value="HATPase_c"/>
    <property type="match status" value="1"/>
</dbReference>
<evidence type="ECO:0000256" key="3">
    <source>
        <dbReference type="ARBA" id="ARBA00022553"/>
    </source>
</evidence>
<feature type="transmembrane region" description="Helical" evidence="13">
    <location>
        <begin position="788"/>
        <end position="809"/>
    </location>
</feature>
<dbReference type="Proteomes" id="UP000288102">
    <property type="component" value="Unassembled WGS sequence"/>
</dbReference>
<keyword evidence="4" id="KW-0808">Transferase</keyword>
<dbReference type="SMART" id="SM00388">
    <property type="entry name" value="HisKA"/>
    <property type="match status" value="1"/>
</dbReference>
<dbReference type="SUPFAM" id="SSF55874">
    <property type="entry name" value="ATPase domain of HSP90 chaperone/DNA topoisomerase II/histidine kinase"/>
    <property type="match status" value="1"/>
</dbReference>
<evidence type="ECO:0000256" key="8">
    <source>
        <dbReference type="ARBA" id="ARBA00023012"/>
    </source>
</evidence>
<evidence type="ECO:0000256" key="10">
    <source>
        <dbReference type="ARBA" id="ARBA00023125"/>
    </source>
</evidence>
<evidence type="ECO:0000256" key="11">
    <source>
        <dbReference type="ARBA" id="ARBA00023163"/>
    </source>
</evidence>
<dbReference type="InterPro" id="IPR015943">
    <property type="entry name" value="WD40/YVTN_repeat-like_dom_sf"/>
</dbReference>
<dbReference type="InterPro" id="IPR003661">
    <property type="entry name" value="HisK_dim/P_dom"/>
</dbReference>
<keyword evidence="13" id="KW-0812">Transmembrane</keyword>
<dbReference type="InterPro" id="IPR005467">
    <property type="entry name" value="His_kinase_dom"/>
</dbReference>
<dbReference type="SUPFAM" id="SSF52172">
    <property type="entry name" value="CheY-like"/>
    <property type="match status" value="1"/>
</dbReference>
<dbReference type="Gene3D" id="3.30.565.10">
    <property type="entry name" value="Histidine kinase-like ATPase, C-terminal domain"/>
    <property type="match status" value="1"/>
</dbReference>
<protein>
    <recommendedName>
        <fullName evidence="2">histidine kinase</fullName>
        <ecNumber evidence="2">2.7.13.3</ecNumber>
    </recommendedName>
</protein>
<dbReference type="InterPro" id="IPR009057">
    <property type="entry name" value="Homeodomain-like_sf"/>
</dbReference>
<dbReference type="InterPro" id="IPR001789">
    <property type="entry name" value="Sig_transdc_resp-reg_receiver"/>
</dbReference>
<comment type="catalytic activity">
    <reaction evidence="1">
        <text>ATP + protein L-histidine = ADP + protein N-phospho-L-histidine.</text>
        <dbReference type="EC" id="2.7.13.3"/>
    </reaction>
</comment>
<evidence type="ECO:0000256" key="2">
    <source>
        <dbReference type="ARBA" id="ARBA00012438"/>
    </source>
</evidence>
<dbReference type="Gene3D" id="3.40.50.2300">
    <property type="match status" value="1"/>
</dbReference>
<reference evidence="18" key="1">
    <citation type="journal article" date="2019" name="Syst. Appl. Microbiol.">
        <title>Flavobacterium circumlabens sp. nov. and Flavobacterium cupreum sp. nov., two psychrotrophic species isolated from Antarctic environmental samples.</title>
        <authorList>
            <person name="Kralova S."/>
            <person name="Busse H.-J."/>
            <person name="Svec P."/>
            <person name="Maslanova I."/>
            <person name="Stankova E."/>
            <person name="Bartak M."/>
            <person name="Sedlacek I."/>
        </authorList>
    </citation>
    <scope>NUCLEOTIDE SEQUENCE [LARGE SCALE GENOMIC DNA]</scope>
    <source>
        <strain evidence="18">CCM 8825</strain>
    </source>
</reference>
<keyword evidence="9" id="KW-0805">Transcription regulation</keyword>
<dbReference type="RefSeq" id="WP_127336607.1">
    <property type="nucleotide sequence ID" value="NZ_QWDM01000001.1"/>
</dbReference>
<dbReference type="PROSITE" id="PS00041">
    <property type="entry name" value="HTH_ARAC_FAMILY_1"/>
    <property type="match status" value="1"/>
</dbReference>
<dbReference type="EMBL" id="QWDM01000001">
    <property type="protein sequence ID" value="RUT72309.1"/>
    <property type="molecule type" value="Genomic_DNA"/>
</dbReference>
<dbReference type="FunFam" id="3.30.565.10:FF:000037">
    <property type="entry name" value="Hybrid sensor histidine kinase/response regulator"/>
    <property type="match status" value="1"/>
</dbReference>
<evidence type="ECO:0000256" key="9">
    <source>
        <dbReference type="ARBA" id="ARBA00023015"/>
    </source>
</evidence>
<proteinExistence type="predicted"/>
<feature type="modified residue" description="4-aspartylphosphate" evidence="12">
    <location>
        <position position="1157"/>
    </location>
</feature>
<evidence type="ECO:0000256" key="12">
    <source>
        <dbReference type="PROSITE-ProRule" id="PRU00169"/>
    </source>
</evidence>
<dbReference type="SMART" id="SM00342">
    <property type="entry name" value="HTH_ARAC"/>
    <property type="match status" value="1"/>
</dbReference>
<dbReference type="SUPFAM" id="SSF63829">
    <property type="entry name" value="Calcium-dependent phosphotriesterase"/>
    <property type="match status" value="2"/>
</dbReference>
<evidence type="ECO:0000256" key="5">
    <source>
        <dbReference type="ARBA" id="ARBA00022741"/>
    </source>
</evidence>
<dbReference type="InterPro" id="IPR013783">
    <property type="entry name" value="Ig-like_fold"/>
</dbReference>
<accession>A0A434AD51</accession>
<keyword evidence="10" id="KW-0238">DNA-binding</keyword>
<dbReference type="SUPFAM" id="SSF47384">
    <property type="entry name" value="Homodimeric domain of signal transducing histidine kinase"/>
    <property type="match status" value="1"/>
</dbReference>
<dbReference type="FunFam" id="1.10.287.130:FF:000034">
    <property type="entry name" value="Two-component system sensor histidine kinase/response regulator"/>
    <property type="match status" value="1"/>
</dbReference>